<dbReference type="InterPro" id="IPR003029">
    <property type="entry name" value="S1_domain"/>
</dbReference>
<dbReference type="SUPFAM" id="SSF50249">
    <property type="entry name" value="Nucleic acid-binding proteins"/>
    <property type="match status" value="1"/>
</dbReference>
<reference evidence="3 4" key="1">
    <citation type="submission" date="2015-10" db="EMBL/GenBank/DDBJ databases">
        <title>Mycobacterium gordonae draft genome assembly.</title>
        <authorList>
            <person name="Ustinova V."/>
            <person name="Smirnova T."/>
            <person name="Blagodatskikh K."/>
            <person name="Varlamov D."/>
            <person name="Larionova E."/>
            <person name="Chernousova L."/>
        </authorList>
    </citation>
    <scope>NUCLEOTIDE SEQUENCE [LARGE SCALE GENOMIC DNA]</scope>
    <source>
        <strain evidence="3 4">CTRI 14-8773</strain>
    </source>
</reference>
<dbReference type="OrthoDB" id="6181299at2"/>
<gene>
    <name evidence="3" type="ORF">AO501_07930</name>
</gene>
<dbReference type="Gene3D" id="2.40.50.140">
    <property type="entry name" value="Nucleic acid-binding proteins"/>
    <property type="match status" value="1"/>
</dbReference>
<dbReference type="GO" id="GO:0006412">
    <property type="term" value="P:translation"/>
    <property type="evidence" value="ECO:0007669"/>
    <property type="project" value="TreeGrafter"/>
</dbReference>
<evidence type="ECO:0000256" key="1">
    <source>
        <dbReference type="SAM" id="MobiDB-lite"/>
    </source>
</evidence>
<dbReference type="GO" id="GO:0003735">
    <property type="term" value="F:structural constituent of ribosome"/>
    <property type="evidence" value="ECO:0007669"/>
    <property type="project" value="TreeGrafter"/>
</dbReference>
<dbReference type="CDD" id="cd05688">
    <property type="entry name" value="S1_RPS1_repeat_ec3"/>
    <property type="match status" value="1"/>
</dbReference>
<protein>
    <recommendedName>
        <fullName evidence="2">S1 motif domain-containing protein</fullName>
    </recommendedName>
</protein>
<dbReference type="EMBL" id="LKTM01000023">
    <property type="protein sequence ID" value="KQH80506.1"/>
    <property type="molecule type" value="Genomic_DNA"/>
</dbReference>
<dbReference type="PROSITE" id="PS50126">
    <property type="entry name" value="S1"/>
    <property type="match status" value="1"/>
</dbReference>
<dbReference type="Pfam" id="PF00575">
    <property type="entry name" value="S1"/>
    <property type="match status" value="1"/>
</dbReference>
<dbReference type="FunFam" id="2.40.50.140:FF:000051">
    <property type="entry name" value="RNA-binding transcriptional accessory protein"/>
    <property type="match status" value="1"/>
</dbReference>
<evidence type="ECO:0000313" key="3">
    <source>
        <dbReference type="EMBL" id="KQH80506.1"/>
    </source>
</evidence>
<dbReference type="AlphaFoldDB" id="A0A0Q2LXY0"/>
<dbReference type="SMART" id="SM00316">
    <property type="entry name" value="S1"/>
    <property type="match status" value="1"/>
</dbReference>
<comment type="caution">
    <text evidence="3">The sequence shown here is derived from an EMBL/GenBank/DDBJ whole genome shotgun (WGS) entry which is preliminary data.</text>
</comment>
<dbReference type="GO" id="GO:0003729">
    <property type="term" value="F:mRNA binding"/>
    <property type="evidence" value="ECO:0007669"/>
    <property type="project" value="TreeGrafter"/>
</dbReference>
<feature type="compositionally biased region" description="Polar residues" evidence="1">
    <location>
        <begin position="478"/>
        <end position="492"/>
    </location>
</feature>
<feature type="domain" description="S1 motif" evidence="2">
    <location>
        <begin position="531"/>
        <end position="602"/>
    </location>
</feature>
<proteinExistence type="predicted"/>
<feature type="compositionally biased region" description="Basic residues" evidence="1">
    <location>
        <begin position="499"/>
        <end position="511"/>
    </location>
</feature>
<accession>A0A0Q2LXY0</accession>
<evidence type="ECO:0000313" key="4">
    <source>
        <dbReference type="Proteomes" id="UP000051677"/>
    </source>
</evidence>
<dbReference type="InterPro" id="IPR012340">
    <property type="entry name" value="NA-bd_OB-fold"/>
</dbReference>
<dbReference type="Proteomes" id="UP000051677">
    <property type="component" value="Unassembled WGS sequence"/>
</dbReference>
<dbReference type="RefSeq" id="WP_055576618.1">
    <property type="nucleotide sequence ID" value="NZ_LKTM01000023.1"/>
</dbReference>
<dbReference type="InterPro" id="IPR050437">
    <property type="entry name" value="Ribos_protein_bS1-like"/>
</dbReference>
<feature type="region of interest" description="Disordered" evidence="1">
    <location>
        <begin position="472"/>
        <end position="518"/>
    </location>
</feature>
<organism evidence="3 4">
    <name type="scientific">Mycobacterium gordonae</name>
    <dbReference type="NCBI Taxonomy" id="1778"/>
    <lineage>
        <taxon>Bacteria</taxon>
        <taxon>Bacillati</taxon>
        <taxon>Actinomycetota</taxon>
        <taxon>Actinomycetes</taxon>
        <taxon>Mycobacteriales</taxon>
        <taxon>Mycobacteriaceae</taxon>
        <taxon>Mycobacterium</taxon>
    </lineage>
</organism>
<name>A0A0Q2LXY0_MYCGO</name>
<sequence>MSRDILADAARKHAHMLPGHILLAAEPAALPASTLTVDLLVEHAEELDAAQKYALRAMLNGIDTADDLQLFLGLDHSDTARAIAGLLEAEYIDYRPPKPGQARRLTLLDTGREAARDAQLRRPKPASIQVVYDRLTGRLTGWRKQALSRAVVAKADEGRILLPPASSRHVELEDLTVGQLTEALQLRRETVRVLGIAGVTENRNYYYNAILLVYKDIDSNALRLGVDIDGEWSEAHDTALDSIGAVDRLGLSAAPADSPYEPVPDSDTTGTRLSREEVIAIQKAFTEEETGADSAALDRAQIRWLGVYEHPQWLDDALTNSKRRLLIISPWITRSVVTARWVRRLEQLSRTADVTIFWGFGDNEKTDTNALEDLHEAAKRSTRLAIVKVEDTHAKVLVSDTYYIKTSFNWLSFRGDRSRRYRQEEGDLVQDQELADRQYDRYMTENCGRAMEVVGTLPEKYRPLVAARGTAGRDASTVHPNASAGQSATAALTVSAAKGARKGRGSPRKSARPAGSRDEIRKAALRRMTVGQTMSGVVKSIAGFGAFVNLGDDVTGLIHISQLSTRRVGHPTEVVNVDDHVIVTVLNVDVEAGRVSLKLTRRT</sequence>
<dbReference type="GO" id="GO:0005737">
    <property type="term" value="C:cytoplasm"/>
    <property type="evidence" value="ECO:0007669"/>
    <property type="project" value="UniProtKB-ARBA"/>
</dbReference>
<dbReference type="PANTHER" id="PTHR10724">
    <property type="entry name" value="30S RIBOSOMAL PROTEIN S1"/>
    <property type="match status" value="1"/>
</dbReference>
<evidence type="ECO:0000259" key="2">
    <source>
        <dbReference type="PROSITE" id="PS50126"/>
    </source>
</evidence>
<dbReference type="SUPFAM" id="SSF56024">
    <property type="entry name" value="Phospholipase D/nuclease"/>
    <property type="match status" value="1"/>
</dbReference>